<comment type="caution">
    <text evidence="2">The sequence shown here is derived from an EMBL/GenBank/DDBJ whole genome shotgun (WGS) entry which is preliminary data.</text>
</comment>
<feature type="domain" description="CheW-like" evidence="1">
    <location>
        <begin position="1"/>
        <end position="129"/>
    </location>
</feature>
<dbReference type="InterPro" id="IPR036061">
    <property type="entry name" value="CheW-like_dom_sf"/>
</dbReference>
<dbReference type="Pfam" id="PF01584">
    <property type="entry name" value="CheW"/>
    <property type="match status" value="1"/>
</dbReference>
<dbReference type="PANTHER" id="PTHR22617">
    <property type="entry name" value="CHEMOTAXIS SENSOR HISTIDINE KINASE-RELATED"/>
    <property type="match status" value="1"/>
</dbReference>
<evidence type="ECO:0000313" key="2">
    <source>
        <dbReference type="EMBL" id="MBP2022088.1"/>
    </source>
</evidence>
<protein>
    <submittedName>
        <fullName evidence="2">Purine-binding chemotaxis protein CheW</fullName>
    </submittedName>
</protein>
<evidence type="ECO:0000313" key="3">
    <source>
        <dbReference type="Proteomes" id="UP001519308"/>
    </source>
</evidence>
<dbReference type="Proteomes" id="UP001519308">
    <property type="component" value="Unassembled WGS sequence"/>
</dbReference>
<dbReference type="Gene3D" id="2.40.50.180">
    <property type="entry name" value="CheA-289, Domain 4"/>
    <property type="match status" value="1"/>
</dbReference>
<dbReference type="InterPro" id="IPR039315">
    <property type="entry name" value="CheW"/>
</dbReference>
<accession>A0ABS4K2S5</accession>
<reference evidence="2 3" key="1">
    <citation type="submission" date="2021-03" db="EMBL/GenBank/DDBJ databases">
        <title>Genomic Encyclopedia of Type Strains, Phase IV (KMG-IV): sequencing the most valuable type-strain genomes for metagenomic binning, comparative biology and taxonomic classification.</title>
        <authorList>
            <person name="Goeker M."/>
        </authorList>
    </citation>
    <scope>NUCLEOTIDE SEQUENCE [LARGE SCALE GENOMIC DNA]</scope>
    <source>
        <strain evidence="2 3">DSM 28650</strain>
    </source>
</reference>
<dbReference type="PROSITE" id="PS50851">
    <property type="entry name" value="CHEW"/>
    <property type="match status" value="1"/>
</dbReference>
<keyword evidence="3" id="KW-1185">Reference proteome</keyword>
<dbReference type="InterPro" id="IPR002545">
    <property type="entry name" value="CheW-lke_dom"/>
</dbReference>
<dbReference type="SMART" id="SM00260">
    <property type="entry name" value="CheW"/>
    <property type="match status" value="1"/>
</dbReference>
<name>A0ABS4K2S5_9CLOT</name>
<dbReference type="RefSeq" id="WP_021283858.1">
    <property type="nucleotide sequence ID" value="NZ_JAGGLL010000012.1"/>
</dbReference>
<evidence type="ECO:0000259" key="1">
    <source>
        <dbReference type="PROSITE" id="PS50851"/>
    </source>
</evidence>
<sequence length="129" mass="14930">MQILTFSLNNEEYAVDTGIVDTVENMRQVTVVPKSKKYIKGLVNYRGEALPVIDIKRLFNLETELYKTDEKLIIIKYKEQKMALAVTDVNEVINIEESQDEVALNLKMYVININENVLTYLSEEILDKI</sequence>
<proteinExistence type="predicted"/>
<dbReference type="SUPFAM" id="SSF50341">
    <property type="entry name" value="CheW-like"/>
    <property type="match status" value="1"/>
</dbReference>
<dbReference type="EMBL" id="JAGGLL010000012">
    <property type="protein sequence ID" value="MBP2022088.1"/>
    <property type="molecule type" value="Genomic_DNA"/>
</dbReference>
<organism evidence="2 3">
    <name type="scientific">Clostridium punense</name>
    <dbReference type="NCBI Taxonomy" id="1054297"/>
    <lineage>
        <taxon>Bacteria</taxon>
        <taxon>Bacillati</taxon>
        <taxon>Bacillota</taxon>
        <taxon>Clostridia</taxon>
        <taxon>Eubacteriales</taxon>
        <taxon>Clostridiaceae</taxon>
        <taxon>Clostridium</taxon>
    </lineage>
</organism>
<dbReference type="PANTHER" id="PTHR22617:SF23">
    <property type="entry name" value="CHEMOTAXIS PROTEIN CHEW"/>
    <property type="match status" value="1"/>
</dbReference>
<gene>
    <name evidence="2" type="ORF">J2Z44_001889</name>
</gene>
<dbReference type="Gene3D" id="2.30.30.40">
    <property type="entry name" value="SH3 Domains"/>
    <property type="match status" value="1"/>
</dbReference>